<name>A0A0G0JFM6_9BACT</name>
<evidence type="ECO:0000313" key="3">
    <source>
        <dbReference type="Proteomes" id="UP000034235"/>
    </source>
</evidence>
<protein>
    <submittedName>
        <fullName evidence="2">Uncharacterized protein</fullName>
    </submittedName>
</protein>
<evidence type="ECO:0000313" key="2">
    <source>
        <dbReference type="EMBL" id="KKQ65532.1"/>
    </source>
</evidence>
<reference evidence="2 3" key="1">
    <citation type="journal article" date="2015" name="Nature">
        <title>rRNA introns, odd ribosomes, and small enigmatic genomes across a large radiation of phyla.</title>
        <authorList>
            <person name="Brown C.T."/>
            <person name="Hug L.A."/>
            <person name="Thomas B.C."/>
            <person name="Sharon I."/>
            <person name="Castelle C.J."/>
            <person name="Singh A."/>
            <person name="Wilkins M.J."/>
            <person name="Williams K.H."/>
            <person name="Banfield J.F."/>
        </authorList>
    </citation>
    <scope>NUCLEOTIDE SEQUENCE [LARGE SCALE GENOMIC DNA]</scope>
</reference>
<accession>A0A0G0JFM6</accession>
<evidence type="ECO:0000256" key="1">
    <source>
        <dbReference type="SAM" id="Phobius"/>
    </source>
</evidence>
<organism evidence="2 3">
    <name type="scientific">Candidatus Daviesbacteria bacterium GW2011_GWA2_38_24</name>
    <dbReference type="NCBI Taxonomy" id="1618422"/>
    <lineage>
        <taxon>Bacteria</taxon>
        <taxon>Candidatus Daviesiibacteriota</taxon>
    </lineage>
</organism>
<dbReference type="Proteomes" id="UP000034235">
    <property type="component" value="Unassembled WGS sequence"/>
</dbReference>
<comment type="caution">
    <text evidence="2">The sequence shown here is derived from an EMBL/GenBank/DDBJ whole genome shotgun (WGS) entry which is preliminary data.</text>
</comment>
<sequence>MQSKLKFILLFVFVALLFFVIGLNMNFIVQTIKQKAQPNMLENPKASNNPIFTRQSATFEGTVLDFTDAYLDAKNSNNQKARLPLSTAYKIRKYDPAIKQSTESASTDFRWLEANRDARIHLDLINGEYQVVQIHYYK</sequence>
<dbReference type="EMBL" id="LBUP01000010">
    <property type="protein sequence ID" value="KKQ65532.1"/>
    <property type="molecule type" value="Genomic_DNA"/>
</dbReference>
<keyword evidence="1" id="KW-1133">Transmembrane helix</keyword>
<feature type="transmembrane region" description="Helical" evidence="1">
    <location>
        <begin position="7"/>
        <end position="29"/>
    </location>
</feature>
<proteinExistence type="predicted"/>
<dbReference type="AlphaFoldDB" id="A0A0G0JFM6"/>
<keyword evidence="1" id="KW-0472">Membrane</keyword>
<gene>
    <name evidence="2" type="ORF">US86_C0010G0003</name>
</gene>
<keyword evidence="1" id="KW-0812">Transmembrane</keyword>